<dbReference type="InterPro" id="IPR051609">
    <property type="entry name" value="NmrA/Isoflavone_reductase-like"/>
</dbReference>
<protein>
    <recommendedName>
        <fullName evidence="4">NmrA-like domain-containing protein</fullName>
    </recommendedName>
</protein>
<comment type="caution">
    <text evidence="5">The sequence shown here is derived from an EMBL/GenBank/DDBJ whole genome shotgun (WGS) entry which is preliminary data.</text>
</comment>
<dbReference type="SUPFAM" id="SSF51735">
    <property type="entry name" value="NAD(P)-binding Rossmann-fold domains"/>
    <property type="match status" value="1"/>
</dbReference>
<dbReference type="GeneID" id="89973951"/>
<dbReference type="Pfam" id="PF05368">
    <property type="entry name" value="NmrA"/>
    <property type="match status" value="1"/>
</dbReference>
<dbReference type="Gene3D" id="3.90.25.10">
    <property type="entry name" value="UDP-galactose 4-epimerase, domain 1"/>
    <property type="match status" value="1"/>
</dbReference>
<dbReference type="Gene3D" id="3.40.50.720">
    <property type="entry name" value="NAD(P)-binding Rossmann-like Domain"/>
    <property type="match status" value="1"/>
</dbReference>
<dbReference type="PANTHER" id="PTHR47706">
    <property type="entry name" value="NMRA-LIKE FAMILY PROTEIN"/>
    <property type="match status" value="1"/>
</dbReference>
<proteinExistence type="inferred from homology"/>
<organism evidence="5 6">
    <name type="scientific">Exophiala bonariae</name>
    <dbReference type="NCBI Taxonomy" id="1690606"/>
    <lineage>
        <taxon>Eukaryota</taxon>
        <taxon>Fungi</taxon>
        <taxon>Dikarya</taxon>
        <taxon>Ascomycota</taxon>
        <taxon>Pezizomycotina</taxon>
        <taxon>Eurotiomycetes</taxon>
        <taxon>Chaetothyriomycetidae</taxon>
        <taxon>Chaetothyriales</taxon>
        <taxon>Herpotrichiellaceae</taxon>
        <taxon>Exophiala</taxon>
    </lineage>
</organism>
<dbReference type="PANTHER" id="PTHR47706:SF4">
    <property type="entry name" value="NMRA-LIKE DOMAIN-CONTAINING PROTEIN"/>
    <property type="match status" value="1"/>
</dbReference>
<evidence type="ECO:0000256" key="2">
    <source>
        <dbReference type="ARBA" id="ARBA00022857"/>
    </source>
</evidence>
<feature type="domain" description="NmrA-like" evidence="4">
    <location>
        <begin position="3"/>
        <end position="249"/>
    </location>
</feature>
<dbReference type="RefSeq" id="XP_064704044.1">
    <property type="nucleotide sequence ID" value="XM_064849341.1"/>
</dbReference>
<reference evidence="5 6" key="1">
    <citation type="submission" date="2023-08" db="EMBL/GenBank/DDBJ databases">
        <title>Black Yeasts Isolated from many extreme environments.</title>
        <authorList>
            <person name="Coleine C."/>
            <person name="Stajich J.E."/>
            <person name="Selbmann L."/>
        </authorList>
    </citation>
    <scope>NUCLEOTIDE SEQUENCE [LARGE SCALE GENOMIC DNA]</scope>
    <source>
        <strain evidence="5 6">CCFEE 5792</strain>
    </source>
</reference>
<keyword evidence="3" id="KW-0560">Oxidoreductase</keyword>
<keyword evidence="6" id="KW-1185">Reference proteome</keyword>
<accession>A0AAV9N5K6</accession>
<gene>
    <name evidence="5" type="ORF">LTR84_005776</name>
</gene>
<name>A0AAV9N5K6_9EURO</name>
<dbReference type="GO" id="GO:0016491">
    <property type="term" value="F:oxidoreductase activity"/>
    <property type="evidence" value="ECO:0007669"/>
    <property type="project" value="UniProtKB-KW"/>
</dbReference>
<dbReference type="EMBL" id="JAVRRD010000021">
    <property type="protein sequence ID" value="KAK5048685.1"/>
    <property type="molecule type" value="Genomic_DNA"/>
</dbReference>
<comment type="similarity">
    <text evidence="1">Belongs to the NmrA-type oxidoreductase family. Isoflavone reductase subfamily.</text>
</comment>
<evidence type="ECO:0000256" key="3">
    <source>
        <dbReference type="ARBA" id="ARBA00023002"/>
    </source>
</evidence>
<evidence type="ECO:0000256" key="1">
    <source>
        <dbReference type="ARBA" id="ARBA00005725"/>
    </source>
</evidence>
<dbReference type="Proteomes" id="UP001358417">
    <property type="component" value="Unassembled WGS sequence"/>
</dbReference>
<dbReference type="InterPro" id="IPR036291">
    <property type="entry name" value="NAD(P)-bd_dom_sf"/>
</dbReference>
<sequence length="311" mass="34986">MVTVAVAGGTGGVGRTVVEELVRQGKHKVVILSRQSKPLPRLESVPVFATDYDDIASTAALLKKHDIAVIISALSLFTEEVGEAQIKLIQAAINSNTTKRFMPSEFAFNYLRPGLLDFHAAAQMRIDACNLLRNSHVEFTRFIFGWLLDTWNPKRAKTHMPQMTWVLDFESRQARLPGDGKAPLTLLHSLDIAKYVAALIDEEKPWPEISAFAGSTMSFSEMVEIAERIQGRKWEVSYEPVENLEKKDIFVFKQPEDSYDFGDGLREITAEFGLMVVKGIMDANVEGLRNEDFPDIKPITVETWIQDIWGK</sequence>
<evidence type="ECO:0000313" key="5">
    <source>
        <dbReference type="EMBL" id="KAK5048685.1"/>
    </source>
</evidence>
<evidence type="ECO:0000259" key="4">
    <source>
        <dbReference type="Pfam" id="PF05368"/>
    </source>
</evidence>
<dbReference type="AlphaFoldDB" id="A0AAV9N5K6"/>
<dbReference type="InterPro" id="IPR008030">
    <property type="entry name" value="NmrA-like"/>
</dbReference>
<evidence type="ECO:0000313" key="6">
    <source>
        <dbReference type="Proteomes" id="UP001358417"/>
    </source>
</evidence>
<keyword evidence="2" id="KW-0521">NADP</keyword>